<dbReference type="Proteomes" id="UP000783686">
    <property type="component" value="Unassembled WGS sequence"/>
</dbReference>
<comment type="subcellular location">
    <subcellularLocation>
        <location evidence="1">Mitochondrion membrane</location>
    </subcellularLocation>
</comment>
<name>A0A811JV25_9BILA</name>
<dbReference type="GO" id="GO:0097250">
    <property type="term" value="P:mitochondrial respirasome assembly"/>
    <property type="evidence" value="ECO:0007669"/>
    <property type="project" value="TreeGrafter"/>
</dbReference>
<accession>A0A811JV25</accession>
<evidence type="ECO:0000256" key="4">
    <source>
        <dbReference type="ARBA" id="ARBA00023136"/>
    </source>
</evidence>
<evidence type="ECO:0000256" key="2">
    <source>
        <dbReference type="ARBA" id="ARBA00022692"/>
    </source>
</evidence>
<evidence type="ECO:0000256" key="5">
    <source>
        <dbReference type="SAM" id="Phobius"/>
    </source>
</evidence>
<dbReference type="EMBL" id="CAJFDH010000001">
    <property type="protein sequence ID" value="CAD5207268.1"/>
    <property type="molecule type" value="Genomic_DNA"/>
</dbReference>
<evidence type="ECO:0000256" key="1">
    <source>
        <dbReference type="ARBA" id="ARBA00004325"/>
    </source>
</evidence>
<dbReference type="InterPro" id="IPR050355">
    <property type="entry name" value="RCF1"/>
</dbReference>
<dbReference type="EMBL" id="CAJFCW020000001">
    <property type="protein sequence ID" value="CAG9085012.1"/>
    <property type="molecule type" value="Genomic_DNA"/>
</dbReference>
<comment type="caution">
    <text evidence="7">The sequence shown here is derived from an EMBL/GenBank/DDBJ whole genome shotgun (WGS) entry which is preliminary data.</text>
</comment>
<feature type="transmembrane region" description="Helical" evidence="5">
    <location>
        <begin position="110"/>
        <end position="129"/>
    </location>
</feature>
<dbReference type="OrthoDB" id="6604018at2759"/>
<dbReference type="PANTHER" id="PTHR12297">
    <property type="entry name" value="HYPOXIA-INDUCBILE GENE 1 HIG1 -RELATED"/>
    <property type="match status" value="1"/>
</dbReference>
<gene>
    <name evidence="7" type="ORF">BOKJ2_LOCUS1952</name>
</gene>
<proteinExistence type="predicted"/>
<organism evidence="7 8">
    <name type="scientific">Bursaphelenchus okinawaensis</name>
    <dbReference type="NCBI Taxonomy" id="465554"/>
    <lineage>
        <taxon>Eukaryota</taxon>
        <taxon>Metazoa</taxon>
        <taxon>Ecdysozoa</taxon>
        <taxon>Nematoda</taxon>
        <taxon>Chromadorea</taxon>
        <taxon>Rhabditida</taxon>
        <taxon>Tylenchina</taxon>
        <taxon>Tylenchomorpha</taxon>
        <taxon>Aphelenchoidea</taxon>
        <taxon>Aphelenchoididae</taxon>
        <taxon>Bursaphelenchus</taxon>
    </lineage>
</organism>
<evidence type="ECO:0000256" key="3">
    <source>
        <dbReference type="ARBA" id="ARBA00022989"/>
    </source>
</evidence>
<dbReference type="Proteomes" id="UP000614601">
    <property type="component" value="Unassembled WGS sequence"/>
</dbReference>
<dbReference type="Gene3D" id="6.10.140.1320">
    <property type="match status" value="1"/>
</dbReference>
<keyword evidence="8" id="KW-1185">Reference proteome</keyword>
<evidence type="ECO:0000313" key="7">
    <source>
        <dbReference type="EMBL" id="CAD5207268.1"/>
    </source>
</evidence>
<sequence>MTFSALVVKSFGIRTAWTKELTKEEEYRLSKVQDKKERYSGVPNIPSDIGFQASKQTSGKVQQGGMLSHFVSNPFVIVGVALTAAALMGMIKRSVAGDRAGTQKYMQYRIMAQFFTVTAMVGGVAYFGATYEQTSKRD</sequence>
<keyword evidence="2 5" id="KW-0812">Transmembrane</keyword>
<feature type="transmembrane region" description="Helical" evidence="5">
    <location>
        <begin position="70"/>
        <end position="89"/>
    </location>
</feature>
<keyword evidence="4 5" id="KW-0472">Membrane</keyword>
<keyword evidence="3 5" id="KW-1133">Transmembrane helix</keyword>
<reference evidence="7" key="1">
    <citation type="submission" date="2020-09" db="EMBL/GenBank/DDBJ databases">
        <authorList>
            <person name="Kikuchi T."/>
        </authorList>
    </citation>
    <scope>NUCLEOTIDE SEQUENCE</scope>
    <source>
        <strain evidence="7">SH1</strain>
    </source>
</reference>
<dbReference type="GO" id="GO:0031966">
    <property type="term" value="C:mitochondrial membrane"/>
    <property type="evidence" value="ECO:0007669"/>
    <property type="project" value="UniProtKB-SubCell"/>
</dbReference>
<evidence type="ECO:0000259" key="6">
    <source>
        <dbReference type="PROSITE" id="PS51503"/>
    </source>
</evidence>
<dbReference type="PANTHER" id="PTHR12297:SF17">
    <property type="entry name" value="HIG1 DOMAIN-CONTAINING PROTEIN"/>
    <property type="match status" value="1"/>
</dbReference>
<dbReference type="InterPro" id="IPR007667">
    <property type="entry name" value="Hypoxia_induced_domain"/>
</dbReference>
<evidence type="ECO:0000313" key="8">
    <source>
        <dbReference type="Proteomes" id="UP000614601"/>
    </source>
</evidence>
<feature type="domain" description="HIG1" evidence="6">
    <location>
        <begin position="45"/>
        <end position="138"/>
    </location>
</feature>
<protein>
    <recommendedName>
        <fullName evidence="6">HIG1 domain-containing protein</fullName>
    </recommendedName>
</protein>
<dbReference type="Pfam" id="PF04588">
    <property type="entry name" value="HIG_1_N"/>
    <property type="match status" value="1"/>
</dbReference>
<dbReference type="AlphaFoldDB" id="A0A811JV25"/>
<dbReference type="PROSITE" id="PS51503">
    <property type="entry name" value="HIG1"/>
    <property type="match status" value="1"/>
</dbReference>